<evidence type="ECO:0000313" key="3">
    <source>
        <dbReference type="Proteomes" id="UP000494206"/>
    </source>
</evidence>
<name>A0A8S1FBN4_9PELO</name>
<keyword evidence="3" id="KW-1185">Reference proteome</keyword>
<organism evidence="2 3">
    <name type="scientific">Caenorhabditis bovis</name>
    <dbReference type="NCBI Taxonomy" id="2654633"/>
    <lineage>
        <taxon>Eukaryota</taxon>
        <taxon>Metazoa</taxon>
        <taxon>Ecdysozoa</taxon>
        <taxon>Nematoda</taxon>
        <taxon>Chromadorea</taxon>
        <taxon>Rhabditida</taxon>
        <taxon>Rhabditina</taxon>
        <taxon>Rhabditomorpha</taxon>
        <taxon>Rhabditoidea</taxon>
        <taxon>Rhabditidae</taxon>
        <taxon>Peloderinae</taxon>
        <taxon>Caenorhabditis</taxon>
    </lineage>
</organism>
<dbReference type="Proteomes" id="UP000494206">
    <property type="component" value="Unassembled WGS sequence"/>
</dbReference>
<dbReference type="EMBL" id="CADEPM010000013">
    <property type="protein sequence ID" value="CAB3411369.1"/>
    <property type="molecule type" value="Genomic_DNA"/>
</dbReference>
<comment type="caution">
    <text evidence="2">The sequence shown here is derived from an EMBL/GenBank/DDBJ whole genome shotgun (WGS) entry which is preliminary data.</text>
</comment>
<evidence type="ECO:0000313" key="2">
    <source>
        <dbReference type="EMBL" id="CAB3411369.1"/>
    </source>
</evidence>
<dbReference type="AlphaFoldDB" id="A0A8S1FBN4"/>
<protein>
    <submittedName>
        <fullName evidence="2">Uncharacterized protein</fullName>
    </submittedName>
</protein>
<proteinExistence type="predicted"/>
<reference evidence="2 3" key="1">
    <citation type="submission" date="2020-04" db="EMBL/GenBank/DDBJ databases">
        <authorList>
            <person name="Laetsch R D."/>
            <person name="Stevens L."/>
            <person name="Kumar S."/>
            <person name="Blaxter L. M."/>
        </authorList>
    </citation>
    <scope>NUCLEOTIDE SEQUENCE [LARGE SCALE GENOMIC DNA]</scope>
</reference>
<feature type="region of interest" description="Disordered" evidence="1">
    <location>
        <begin position="1"/>
        <end position="74"/>
    </location>
</feature>
<evidence type="ECO:0000256" key="1">
    <source>
        <dbReference type="SAM" id="MobiDB-lite"/>
    </source>
</evidence>
<gene>
    <name evidence="2" type="ORF">CBOVIS_LOCUS12770</name>
</gene>
<accession>A0A8S1FBN4</accession>
<feature type="compositionally biased region" description="Basic and acidic residues" evidence="1">
    <location>
        <begin position="1"/>
        <end position="12"/>
    </location>
</feature>
<feature type="compositionally biased region" description="Low complexity" evidence="1">
    <location>
        <begin position="62"/>
        <end position="74"/>
    </location>
</feature>
<sequence length="136" mass="14365">MSLLRVSDRSSSESDAMPMTSSNSVASATAPSSTAAAIPRSSSDLTVLPAASRSRCSREPSLRGSSSRNSTSSMRELHMVGPCVNCELDFKCSCCWRCSHVSFAYLPSTKRIMESIECAAAAAAAVVILRIVVTNP</sequence>
<feature type="compositionally biased region" description="Low complexity" evidence="1">
    <location>
        <begin position="20"/>
        <end position="43"/>
    </location>
</feature>